<dbReference type="Pfam" id="PF00561">
    <property type="entry name" value="Abhydrolase_1"/>
    <property type="match status" value="1"/>
</dbReference>
<accession>A0ABS6EVQ6</accession>
<evidence type="ECO:0000313" key="2">
    <source>
        <dbReference type="EMBL" id="MBU5491216.1"/>
    </source>
</evidence>
<dbReference type="GO" id="GO:0016787">
    <property type="term" value="F:hydrolase activity"/>
    <property type="evidence" value="ECO:0007669"/>
    <property type="project" value="UniProtKB-KW"/>
</dbReference>
<dbReference type="PANTHER" id="PTHR43798">
    <property type="entry name" value="MONOACYLGLYCEROL LIPASE"/>
    <property type="match status" value="1"/>
</dbReference>
<protein>
    <submittedName>
        <fullName evidence="2">Alpha/beta hydrolase</fullName>
    </submittedName>
</protein>
<comment type="caution">
    <text evidence="2">The sequence shown here is derived from an EMBL/GenBank/DDBJ whole genome shotgun (WGS) entry which is preliminary data.</text>
</comment>
<dbReference type="InterPro" id="IPR000073">
    <property type="entry name" value="AB_hydrolase_1"/>
</dbReference>
<proteinExistence type="predicted"/>
<reference evidence="2 3" key="1">
    <citation type="submission" date="2021-06" db="EMBL/GenBank/DDBJ databases">
        <authorList>
            <person name="Sun Q."/>
            <person name="Li D."/>
        </authorList>
    </citation>
    <scope>NUCLEOTIDE SEQUENCE [LARGE SCALE GENOMIC DNA]</scope>
    <source>
        <strain evidence="2 3">MSJd-7</strain>
    </source>
</reference>
<feature type="domain" description="AB hydrolase-1" evidence="1">
    <location>
        <begin position="26"/>
        <end position="250"/>
    </location>
</feature>
<organism evidence="2 3">
    <name type="scientific">Butyricicoccus intestinisimiae</name>
    <dbReference type="NCBI Taxonomy" id="2841509"/>
    <lineage>
        <taxon>Bacteria</taxon>
        <taxon>Bacillati</taxon>
        <taxon>Bacillota</taxon>
        <taxon>Clostridia</taxon>
        <taxon>Eubacteriales</taxon>
        <taxon>Butyricicoccaceae</taxon>
        <taxon>Butyricicoccus</taxon>
    </lineage>
</organism>
<dbReference type="EMBL" id="JAHLQI010000006">
    <property type="protein sequence ID" value="MBU5491216.1"/>
    <property type="molecule type" value="Genomic_DNA"/>
</dbReference>
<keyword evidence="2" id="KW-0378">Hydrolase</keyword>
<gene>
    <name evidence="2" type="ORF">KQI75_11415</name>
</gene>
<name>A0ABS6EVQ6_9FIRM</name>
<evidence type="ECO:0000313" key="3">
    <source>
        <dbReference type="Proteomes" id="UP000783588"/>
    </source>
</evidence>
<sequence length="271" mass="31169">MVGRLVSSPRGATYYWIEKNADAQAPWIIFTHGLCANHRLFDKQLPFFRLNYHVLLWDLPMHGRSRPYHAFTYAHAAEELKQITDREHIKQAILVGHGIGGYVCQEFASRWPEMVQAFVGVSAMPFGVALYPEFDQKELKKVPQTVKRLPERMLQTGLARKRTQTLYGYQNALHMFEQMSKKEMVQAFAAAYGDRFTHKAVVQFRCPVMLAIGAMDYTGKIAEYCRIWSEKQGYPMTVIPDASHNANTDNADVFNDTVSKFLRRSLRKNKA</sequence>
<dbReference type="RefSeq" id="WP_216470925.1">
    <property type="nucleotide sequence ID" value="NZ_JAHLQI010000006.1"/>
</dbReference>
<evidence type="ECO:0000259" key="1">
    <source>
        <dbReference type="Pfam" id="PF00561"/>
    </source>
</evidence>
<keyword evidence="3" id="KW-1185">Reference proteome</keyword>
<dbReference type="InterPro" id="IPR050266">
    <property type="entry name" value="AB_hydrolase_sf"/>
</dbReference>
<dbReference type="Proteomes" id="UP000783588">
    <property type="component" value="Unassembled WGS sequence"/>
</dbReference>